<dbReference type="SUPFAM" id="SSF48403">
    <property type="entry name" value="Ankyrin repeat"/>
    <property type="match status" value="1"/>
</dbReference>
<gene>
    <name evidence="2" type="ORF">CR513_36698</name>
</gene>
<dbReference type="STRING" id="157652.A0A371FW50"/>
<dbReference type="GO" id="GO:0005886">
    <property type="term" value="C:plasma membrane"/>
    <property type="evidence" value="ECO:0007669"/>
    <property type="project" value="UniProtKB-SubCell"/>
</dbReference>
<reference evidence="2" key="1">
    <citation type="submission" date="2018-05" db="EMBL/GenBank/DDBJ databases">
        <title>Draft genome of Mucuna pruriens seed.</title>
        <authorList>
            <person name="Nnadi N.E."/>
            <person name="Vos R."/>
            <person name="Hasami M.H."/>
            <person name="Devisetty U.K."/>
            <person name="Aguiy J.C."/>
        </authorList>
    </citation>
    <scope>NUCLEOTIDE SEQUENCE [LARGE SCALE GENOMIC DNA]</scope>
    <source>
        <strain evidence="2">JCA_2017</strain>
    </source>
</reference>
<dbReference type="InterPro" id="IPR002110">
    <property type="entry name" value="Ankyrin_rpt"/>
</dbReference>
<dbReference type="Proteomes" id="UP000257109">
    <property type="component" value="Unassembled WGS sequence"/>
</dbReference>
<protein>
    <recommendedName>
        <fullName evidence="4">Ankyrin repeat-containing protein</fullName>
    </recommendedName>
</protein>
<feature type="non-terminal residue" evidence="2">
    <location>
        <position position="1"/>
    </location>
</feature>
<name>A0A371FW50_MUCPR</name>
<evidence type="ECO:0000256" key="1">
    <source>
        <dbReference type="ARBA" id="ARBA00004413"/>
    </source>
</evidence>
<dbReference type="EMBL" id="QJKJ01007623">
    <property type="protein sequence ID" value="RDX82502.1"/>
    <property type="molecule type" value="Genomic_DNA"/>
</dbReference>
<dbReference type="InterPro" id="IPR036770">
    <property type="entry name" value="Ankyrin_rpt-contain_sf"/>
</dbReference>
<keyword evidence="3" id="KW-1185">Reference proteome</keyword>
<evidence type="ECO:0008006" key="4">
    <source>
        <dbReference type="Google" id="ProtNLM"/>
    </source>
</evidence>
<sequence length="261" mass="29923">MVETNERVFERKMEKPQRAALKEDWKAFKQFFEENKNALLEPMDLDKNTAFHVATRSNKPHLLAELLVMLPISDRRSALRQKNACSCTVLHHATLFTDDVQVVDVWLGYEEEEPLALLKMKNDLGETPLYMAAKEGNIKMVQHMTNFVRVAAEKGIIKMVQHMTNFVREFQFHCIRDSDKLPILHVAIIGQHFGIEHYLYFCGGDVAIWLMKVDDELGLGLGEVKDEKGLTALQLLSKMPFVFRSCSPMGTTMSLLLQLQI</sequence>
<organism evidence="2 3">
    <name type="scientific">Mucuna pruriens</name>
    <name type="common">Velvet bean</name>
    <name type="synonym">Dolichos pruriens</name>
    <dbReference type="NCBI Taxonomy" id="157652"/>
    <lineage>
        <taxon>Eukaryota</taxon>
        <taxon>Viridiplantae</taxon>
        <taxon>Streptophyta</taxon>
        <taxon>Embryophyta</taxon>
        <taxon>Tracheophyta</taxon>
        <taxon>Spermatophyta</taxon>
        <taxon>Magnoliopsida</taxon>
        <taxon>eudicotyledons</taxon>
        <taxon>Gunneridae</taxon>
        <taxon>Pentapetalae</taxon>
        <taxon>rosids</taxon>
        <taxon>fabids</taxon>
        <taxon>Fabales</taxon>
        <taxon>Fabaceae</taxon>
        <taxon>Papilionoideae</taxon>
        <taxon>50 kb inversion clade</taxon>
        <taxon>NPAAA clade</taxon>
        <taxon>indigoferoid/millettioid clade</taxon>
        <taxon>Phaseoleae</taxon>
        <taxon>Mucuna</taxon>
    </lineage>
</organism>
<dbReference type="OrthoDB" id="1429091at2759"/>
<comment type="subcellular location">
    <subcellularLocation>
        <location evidence="1">Cell membrane</location>
        <topology evidence="1">Peripheral membrane protein</topology>
        <orientation evidence="1">Cytoplasmic side</orientation>
    </subcellularLocation>
</comment>
<proteinExistence type="predicted"/>
<dbReference type="Gene3D" id="1.25.40.20">
    <property type="entry name" value="Ankyrin repeat-containing domain"/>
    <property type="match status" value="1"/>
</dbReference>
<dbReference type="PANTHER" id="PTHR24121">
    <property type="entry name" value="NO MECHANORECEPTOR POTENTIAL C, ISOFORM D-RELATED"/>
    <property type="match status" value="1"/>
</dbReference>
<evidence type="ECO:0000313" key="2">
    <source>
        <dbReference type="EMBL" id="RDX82502.1"/>
    </source>
</evidence>
<accession>A0A371FW50</accession>
<dbReference type="SMART" id="SM00248">
    <property type="entry name" value="ANK"/>
    <property type="match status" value="4"/>
</dbReference>
<evidence type="ECO:0000313" key="3">
    <source>
        <dbReference type="Proteomes" id="UP000257109"/>
    </source>
</evidence>
<comment type="caution">
    <text evidence="2">The sequence shown here is derived from an EMBL/GenBank/DDBJ whole genome shotgun (WGS) entry which is preliminary data.</text>
</comment>
<dbReference type="PANTHER" id="PTHR24121:SF20">
    <property type="entry name" value="TONSOKU-LIKE PROTEIN"/>
    <property type="match status" value="1"/>
</dbReference>
<dbReference type="AlphaFoldDB" id="A0A371FW50"/>